<protein>
    <submittedName>
        <fullName evidence="2">Uncharacterized protein</fullName>
    </submittedName>
</protein>
<evidence type="ECO:0000313" key="2">
    <source>
        <dbReference type="EMBL" id="MDX6187250.1"/>
    </source>
</evidence>
<dbReference type="RefSeq" id="WP_229974211.1">
    <property type="nucleotide sequence ID" value="NZ_CP087133.1"/>
</dbReference>
<organism evidence="2 3">
    <name type="scientific">Flavobacterium flavipigmentatum</name>
    <dbReference type="NCBI Taxonomy" id="2893884"/>
    <lineage>
        <taxon>Bacteria</taxon>
        <taxon>Pseudomonadati</taxon>
        <taxon>Bacteroidota</taxon>
        <taxon>Flavobacteriia</taxon>
        <taxon>Flavobacteriales</taxon>
        <taxon>Flavobacteriaceae</taxon>
        <taxon>Flavobacterium</taxon>
    </lineage>
</organism>
<dbReference type="EMBL" id="JAWXVH010000011">
    <property type="protein sequence ID" value="MDX6187250.1"/>
    <property type="molecule type" value="Genomic_DNA"/>
</dbReference>
<proteinExistence type="predicted"/>
<comment type="caution">
    <text evidence="2">The sequence shown here is derived from an EMBL/GenBank/DDBJ whole genome shotgun (WGS) entry which is preliminary data.</text>
</comment>
<dbReference type="AlphaFoldDB" id="A0AAJ2SH91"/>
<keyword evidence="4" id="KW-1185">Reference proteome</keyword>
<reference evidence="2 4" key="1">
    <citation type="submission" date="2023-11" db="EMBL/GenBank/DDBJ databases">
        <title>Unpublished Manusciprt.</title>
        <authorList>
            <person name="Saticioglu I.B."/>
            <person name="Ay H."/>
            <person name="Ajmi N."/>
            <person name="Altun S."/>
            <person name="Duman M."/>
        </authorList>
    </citation>
    <scope>NUCLEOTIDE SEQUENCE</scope>
    <source>
        <strain evidence="1 4">Fl-33</strain>
        <strain evidence="2">Fl-77</strain>
    </source>
</reference>
<accession>A0AAJ2SH91</accession>
<evidence type="ECO:0000313" key="1">
    <source>
        <dbReference type="EMBL" id="MDX6183789.1"/>
    </source>
</evidence>
<dbReference type="Proteomes" id="UP001278738">
    <property type="component" value="Unassembled WGS sequence"/>
</dbReference>
<dbReference type="EMBL" id="JAWXVG010000010">
    <property type="protein sequence ID" value="MDX6183789.1"/>
    <property type="molecule type" value="Genomic_DNA"/>
</dbReference>
<sequence>MKTFYTFFLFLICNYFYAQTDDSFIKEIKEYVIKIDSINKLDLYNTNYVISISDGIIEMNNKVVGGYGIRTLSDIENNFIYRINYGGGTDLYIHKTYYYQTNKLCYAVFEINDYKNKLGKIYLKEEFYKNDKKISSIVTVNKLDEKNRNETDISLFDDGVKYFNDKKNNSH</sequence>
<dbReference type="Proteomes" id="UP001270053">
    <property type="component" value="Unassembled WGS sequence"/>
</dbReference>
<name>A0AAJ2SH91_9FLAO</name>
<evidence type="ECO:0000313" key="4">
    <source>
        <dbReference type="Proteomes" id="UP001278738"/>
    </source>
</evidence>
<evidence type="ECO:0000313" key="3">
    <source>
        <dbReference type="Proteomes" id="UP001270053"/>
    </source>
</evidence>
<gene>
    <name evidence="1" type="ORF">SGQ18_16625</name>
    <name evidence="2" type="ORF">SGQ44_15910</name>
</gene>